<dbReference type="OrthoDB" id="1653848at2"/>
<comment type="caution">
    <text evidence="6">The sequence shown here is derived from an EMBL/GenBank/DDBJ whole genome shotgun (WGS) entry which is preliminary data.</text>
</comment>
<name>A0A419UZB5_9BACL</name>
<dbReference type="RefSeq" id="WP_120193598.1">
    <property type="nucleotide sequence ID" value="NZ_RAPK01000010.1"/>
</dbReference>
<protein>
    <submittedName>
        <fullName evidence="6">Zinc ribbon protein</fullName>
    </submittedName>
</protein>
<evidence type="ECO:0000313" key="7">
    <source>
        <dbReference type="Proteomes" id="UP000285120"/>
    </source>
</evidence>
<proteinExistence type="inferred from homology"/>
<dbReference type="InterPro" id="IPR020912">
    <property type="entry name" value="UPF0295"/>
</dbReference>
<evidence type="ECO:0000256" key="3">
    <source>
        <dbReference type="ARBA" id="ARBA00022989"/>
    </source>
</evidence>
<keyword evidence="1" id="KW-1003">Cell membrane</keyword>
<evidence type="ECO:0000256" key="5">
    <source>
        <dbReference type="SAM" id="Phobius"/>
    </source>
</evidence>
<gene>
    <name evidence="6" type="ORF">ATL39_2425</name>
</gene>
<keyword evidence="7" id="KW-1185">Reference proteome</keyword>
<feature type="transmembrane region" description="Helical" evidence="5">
    <location>
        <begin position="38"/>
        <end position="61"/>
    </location>
</feature>
<dbReference type="AlphaFoldDB" id="A0A419UZB5"/>
<keyword evidence="3 5" id="KW-1133">Transmembrane helix</keyword>
<evidence type="ECO:0000256" key="1">
    <source>
        <dbReference type="ARBA" id="ARBA00022475"/>
    </source>
</evidence>
<dbReference type="Proteomes" id="UP000285120">
    <property type="component" value="Unassembled WGS sequence"/>
</dbReference>
<sequence length="118" mass="13310">MALKASNKINRIRTFALSLVFVGIFIMYIGIFFRTSPIIMTIAMILGFIFVISSSVVYFWIGMISTSTVQVTCPNCNKTTKILGRVDACMYCDEPLTLDKTLEGKEFDSAYNRKHTKS</sequence>
<keyword evidence="2 5" id="KW-0812">Transmembrane</keyword>
<evidence type="ECO:0000313" key="6">
    <source>
        <dbReference type="EMBL" id="RKD71035.1"/>
    </source>
</evidence>
<feature type="transmembrane region" description="Helical" evidence="5">
    <location>
        <begin position="12"/>
        <end position="32"/>
    </location>
</feature>
<dbReference type="NCBIfam" id="NF002796">
    <property type="entry name" value="PRK02935.1"/>
    <property type="match status" value="1"/>
</dbReference>
<keyword evidence="4 5" id="KW-0472">Membrane</keyword>
<evidence type="ECO:0000256" key="2">
    <source>
        <dbReference type="ARBA" id="ARBA00022692"/>
    </source>
</evidence>
<dbReference type="Pfam" id="PF11023">
    <property type="entry name" value="DUF2614"/>
    <property type="match status" value="1"/>
</dbReference>
<organism evidence="6 7">
    <name type="scientific">Sinobaca qinghaiensis</name>
    <dbReference type="NCBI Taxonomy" id="342944"/>
    <lineage>
        <taxon>Bacteria</taxon>
        <taxon>Bacillati</taxon>
        <taxon>Bacillota</taxon>
        <taxon>Bacilli</taxon>
        <taxon>Bacillales</taxon>
        <taxon>Sporolactobacillaceae</taxon>
        <taxon>Sinobaca</taxon>
    </lineage>
</organism>
<dbReference type="EMBL" id="RAPK01000010">
    <property type="protein sequence ID" value="RKD71035.1"/>
    <property type="molecule type" value="Genomic_DNA"/>
</dbReference>
<evidence type="ECO:0000256" key="4">
    <source>
        <dbReference type="ARBA" id="ARBA00023136"/>
    </source>
</evidence>
<dbReference type="HAMAP" id="MF_01502">
    <property type="entry name" value="UPF0295"/>
    <property type="match status" value="1"/>
</dbReference>
<accession>A0A419UZB5</accession>
<reference evidence="6 7" key="1">
    <citation type="submission" date="2018-09" db="EMBL/GenBank/DDBJ databases">
        <title>Genomic Encyclopedia of Archaeal and Bacterial Type Strains, Phase II (KMG-II): from individual species to whole genera.</title>
        <authorList>
            <person name="Goeker M."/>
        </authorList>
    </citation>
    <scope>NUCLEOTIDE SEQUENCE [LARGE SCALE GENOMIC DNA]</scope>
    <source>
        <strain evidence="6 7">DSM 17008</strain>
    </source>
</reference>